<protein>
    <submittedName>
        <fullName evidence="1">Uncharacterized protein</fullName>
    </submittedName>
</protein>
<dbReference type="AlphaFoldDB" id="A0A0C3A849"/>
<dbReference type="InParanoid" id="A0A0C3A849"/>
<proteinExistence type="predicted"/>
<evidence type="ECO:0000313" key="2">
    <source>
        <dbReference type="Proteomes" id="UP000053989"/>
    </source>
</evidence>
<dbReference type="EMBL" id="KN822056">
    <property type="protein sequence ID" value="KIM61032.1"/>
    <property type="molecule type" value="Genomic_DNA"/>
</dbReference>
<dbReference type="HOGENOM" id="CLU_3093202_0_0_1"/>
<gene>
    <name evidence="1" type="ORF">SCLCIDRAFT_90729</name>
</gene>
<accession>A0A0C3A849</accession>
<sequence length="52" mass="5725">MIHSLVIGLKLAIMSGSEFGMYLLYCCCVFHQLFEGHSLDIRIATLSSSSSN</sequence>
<evidence type="ECO:0000313" key="1">
    <source>
        <dbReference type="EMBL" id="KIM61032.1"/>
    </source>
</evidence>
<dbReference type="STRING" id="1036808.A0A0C3A849"/>
<reference evidence="1 2" key="1">
    <citation type="submission" date="2014-04" db="EMBL/GenBank/DDBJ databases">
        <authorList>
            <consortium name="DOE Joint Genome Institute"/>
            <person name="Kuo A."/>
            <person name="Kohler A."/>
            <person name="Nagy L.G."/>
            <person name="Floudas D."/>
            <person name="Copeland A."/>
            <person name="Barry K.W."/>
            <person name="Cichocki N."/>
            <person name="Veneault-Fourrey C."/>
            <person name="LaButti K."/>
            <person name="Lindquist E.A."/>
            <person name="Lipzen A."/>
            <person name="Lundell T."/>
            <person name="Morin E."/>
            <person name="Murat C."/>
            <person name="Sun H."/>
            <person name="Tunlid A."/>
            <person name="Henrissat B."/>
            <person name="Grigoriev I.V."/>
            <person name="Hibbett D.S."/>
            <person name="Martin F."/>
            <person name="Nordberg H.P."/>
            <person name="Cantor M.N."/>
            <person name="Hua S.X."/>
        </authorList>
    </citation>
    <scope>NUCLEOTIDE SEQUENCE [LARGE SCALE GENOMIC DNA]</scope>
    <source>
        <strain evidence="1 2">Foug A</strain>
    </source>
</reference>
<organism evidence="1 2">
    <name type="scientific">Scleroderma citrinum Foug A</name>
    <dbReference type="NCBI Taxonomy" id="1036808"/>
    <lineage>
        <taxon>Eukaryota</taxon>
        <taxon>Fungi</taxon>
        <taxon>Dikarya</taxon>
        <taxon>Basidiomycota</taxon>
        <taxon>Agaricomycotina</taxon>
        <taxon>Agaricomycetes</taxon>
        <taxon>Agaricomycetidae</taxon>
        <taxon>Boletales</taxon>
        <taxon>Sclerodermatineae</taxon>
        <taxon>Sclerodermataceae</taxon>
        <taxon>Scleroderma</taxon>
    </lineage>
</organism>
<name>A0A0C3A849_9AGAM</name>
<dbReference type="Proteomes" id="UP000053989">
    <property type="component" value="Unassembled WGS sequence"/>
</dbReference>
<dbReference type="OrthoDB" id="448280at2759"/>
<keyword evidence="2" id="KW-1185">Reference proteome</keyword>
<reference evidence="2" key="2">
    <citation type="submission" date="2015-01" db="EMBL/GenBank/DDBJ databases">
        <title>Evolutionary Origins and Diversification of the Mycorrhizal Mutualists.</title>
        <authorList>
            <consortium name="DOE Joint Genome Institute"/>
            <consortium name="Mycorrhizal Genomics Consortium"/>
            <person name="Kohler A."/>
            <person name="Kuo A."/>
            <person name="Nagy L.G."/>
            <person name="Floudas D."/>
            <person name="Copeland A."/>
            <person name="Barry K.W."/>
            <person name="Cichocki N."/>
            <person name="Veneault-Fourrey C."/>
            <person name="LaButti K."/>
            <person name="Lindquist E.A."/>
            <person name="Lipzen A."/>
            <person name="Lundell T."/>
            <person name="Morin E."/>
            <person name="Murat C."/>
            <person name="Riley R."/>
            <person name="Ohm R."/>
            <person name="Sun H."/>
            <person name="Tunlid A."/>
            <person name="Henrissat B."/>
            <person name="Grigoriev I.V."/>
            <person name="Hibbett D.S."/>
            <person name="Martin F."/>
        </authorList>
    </citation>
    <scope>NUCLEOTIDE SEQUENCE [LARGE SCALE GENOMIC DNA]</scope>
    <source>
        <strain evidence="2">Foug A</strain>
    </source>
</reference>
<feature type="non-terminal residue" evidence="1">
    <location>
        <position position="52"/>
    </location>
</feature>